<evidence type="ECO:0000256" key="1">
    <source>
        <dbReference type="SAM" id="MobiDB-lite"/>
    </source>
</evidence>
<dbReference type="PANTHER" id="PTHR42085:SF2">
    <property type="entry name" value="F-BOX DOMAIN-CONTAINING PROTEIN"/>
    <property type="match status" value="1"/>
</dbReference>
<dbReference type="VEuPathDB" id="FungiDB:BO71DRAFT_402140"/>
<accession>A0A319D0J9</accession>
<evidence type="ECO:0000313" key="3">
    <source>
        <dbReference type="Proteomes" id="UP000247810"/>
    </source>
</evidence>
<feature type="compositionally biased region" description="Basic and acidic residues" evidence="1">
    <location>
        <begin position="270"/>
        <end position="290"/>
    </location>
</feature>
<reference evidence="2 3" key="1">
    <citation type="submission" date="2018-02" db="EMBL/GenBank/DDBJ databases">
        <title>The genomes of Aspergillus section Nigri reveals drivers in fungal speciation.</title>
        <authorList>
            <consortium name="DOE Joint Genome Institute"/>
            <person name="Vesth T.C."/>
            <person name="Nybo J."/>
            <person name="Theobald S."/>
            <person name="Brandl J."/>
            <person name="Frisvad J.C."/>
            <person name="Nielsen K.F."/>
            <person name="Lyhne E.K."/>
            <person name="Kogle M.E."/>
            <person name="Kuo A."/>
            <person name="Riley R."/>
            <person name="Clum A."/>
            <person name="Nolan M."/>
            <person name="Lipzen A."/>
            <person name="Salamov A."/>
            <person name="Henrissat B."/>
            <person name="Wiebenga A."/>
            <person name="De vries R.P."/>
            <person name="Grigoriev I.V."/>
            <person name="Mortensen U.H."/>
            <person name="Andersen M.R."/>
            <person name="Baker S.E."/>
        </authorList>
    </citation>
    <scope>NUCLEOTIDE SEQUENCE [LARGE SCALE GENOMIC DNA]</scope>
    <source>
        <strain evidence="2 3">CBS 707.79</strain>
    </source>
</reference>
<dbReference type="EMBL" id="KZ825980">
    <property type="protein sequence ID" value="PYH90529.1"/>
    <property type="molecule type" value="Genomic_DNA"/>
</dbReference>
<dbReference type="OrthoDB" id="5372935at2759"/>
<protein>
    <submittedName>
        <fullName evidence="2">Uncharacterized protein</fullName>
    </submittedName>
</protein>
<feature type="compositionally biased region" description="Basic and acidic residues" evidence="1">
    <location>
        <begin position="10"/>
        <end position="27"/>
    </location>
</feature>
<feature type="compositionally biased region" description="Basic and acidic residues" evidence="1">
    <location>
        <begin position="298"/>
        <end position="309"/>
    </location>
</feature>
<sequence length="324" mass="37320">MSSSLSAALEKVHLHDKPPATKPDKKGTIRPRKPRRNEPIIPFRFFDLPAEIRLRIYGYVLFTPRRKRVSRFTGSVGASSKRNPFLSPTSHRVALFLTSRRMHEEASDLFFSSQTFRLFPLQDYSRMPTVRAIAPTYRPSIAAIELILGSSWTAPPDSWKVTPSLGLEQMVRIRTFKVFIEVDPSHPVFDGFRVSKDFYTDFAGDLLHKVLAAVPSLEYVEFDGWPSVRKSGALMKRLLHEARSAGKKIAWGKERGWTDYDDEESNDDPYGLKKHEEEAALRQQQKEEAMRQQQQQRRRQEQECLRDEGAPPEALPLLDLRQLL</sequence>
<evidence type="ECO:0000313" key="2">
    <source>
        <dbReference type="EMBL" id="PYH90529.1"/>
    </source>
</evidence>
<name>A0A319D0J9_9EURO</name>
<organism evidence="2 3">
    <name type="scientific">Aspergillus ellipticus CBS 707.79</name>
    <dbReference type="NCBI Taxonomy" id="1448320"/>
    <lineage>
        <taxon>Eukaryota</taxon>
        <taxon>Fungi</taxon>
        <taxon>Dikarya</taxon>
        <taxon>Ascomycota</taxon>
        <taxon>Pezizomycotina</taxon>
        <taxon>Eurotiomycetes</taxon>
        <taxon>Eurotiomycetidae</taxon>
        <taxon>Eurotiales</taxon>
        <taxon>Aspergillaceae</taxon>
        <taxon>Aspergillus</taxon>
        <taxon>Aspergillus subgen. Circumdati</taxon>
    </lineage>
</organism>
<keyword evidence="3" id="KW-1185">Reference proteome</keyword>
<dbReference type="Proteomes" id="UP000247810">
    <property type="component" value="Unassembled WGS sequence"/>
</dbReference>
<feature type="region of interest" description="Disordered" evidence="1">
    <location>
        <begin position="258"/>
        <end position="319"/>
    </location>
</feature>
<dbReference type="InterPro" id="IPR038883">
    <property type="entry name" value="AN11006-like"/>
</dbReference>
<dbReference type="AlphaFoldDB" id="A0A319D0J9"/>
<feature type="region of interest" description="Disordered" evidence="1">
    <location>
        <begin position="1"/>
        <end position="35"/>
    </location>
</feature>
<dbReference type="PANTHER" id="PTHR42085">
    <property type="entry name" value="F-BOX DOMAIN-CONTAINING PROTEIN"/>
    <property type="match status" value="1"/>
</dbReference>
<proteinExistence type="predicted"/>
<gene>
    <name evidence="2" type="ORF">BO71DRAFT_402140</name>
</gene>